<dbReference type="EMBL" id="GBRH01198890">
    <property type="protein sequence ID" value="JAD99005.1"/>
    <property type="molecule type" value="Transcribed_RNA"/>
</dbReference>
<evidence type="ECO:0000313" key="1">
    <source>
        <dbReference type="EMBL" id="JAD99005.1"/>
    </source>
</evidence>
<reference evidence="1" key="1">
    <citation type="submission" date="2014-09" db="EMBL/GenBank/DDBJ databases">
        <authorList>
            <person name="Magalhaes I.L.F."/>
            <person name="Oliveira U."/>
            <person name="Santos F.R."/>
            <person name="Vidigal T.H.D.A."/>
            <person name="Brescovit A.D."/>
            <person name="Santos A.J."/>
        </authorList>
    </citation>
    <scope>NUCLEOTIDE SEQUENCE</scope>
    <source>
        <tissue evidence="1">Shoot tissue taken approximately 20 cm above the soil surface</tissue>
    </source>
</reference>
<sequence length="41" mass="4712">MKQKQMRCTRMMKEECGGFTLVTLGDCTQMAVLKSLTVRRT</sequence>
<protein>
    <submittedName>
        <fullName evidence="1">Uncharacterized protein</fullName>
    </submittedName>
</protein>
<proteinExistence type="predicted"/>
<name>A0A0A9EMC1_ARUDO</name>
<accession>A0A0A9EMC1</accession>
<reference evidence="1" key="2">
    <citation type="journal article" date="2015" name="Data Brief">
        <title>Shoot transcriptome of the giant reed, Arundo donax.</title>
        <authorList>
            <person name="Barrero R.A."/>
            <person name="Guerrero F.D."/>
            <person name="Moolhuijzen P."/>
            <person name="Goolsby J.A."/>
            <person name="Tidwell J."/>
            <person name="Bellgard S.E."/>
            <person name="Bellgard M.I."/>
        </authorList>
    </citation>
    <scope>NUCLEOTIDE SEQUENCE</scope>
    <source>
        <tissue evidence="1">Shoot tissue taken approximately 20 cm above the soil surface</tissue>
    </source>
</reference>
<dbReference type="AlphaFoldDB" id="A0A0A9EMC1"/>
<organism evidence="1">
    <name type="scientific">Arundo donax</name>
    <name type="common">Giant reed</name>
    <name type="synonym">Donax arundinaceus</name>
    <dbReference type="NCBI Taxonomy" id="35708"/>
    <lineage>
        <taxon>Eukaryota</taxon>
        <taxon>Viridiplantae</taxon>
        <taxon>Streptophyta</taxon>
        <taxon>Embryophyta</taxon>
        <taxon>Tracheophyta</taxon>
        <taxon>Spermatophyta</taxon>
        <taxon>Magnoliopsida</taxon>
        <taxon>Liliopsida</taxon>
        <taxon>Poales</taxon>
        <taxon>Poaceae</taxon>
        <taxon>PACMAD clade</taxon>
        <taxon>Arundinoideae</taxon>
        <taxon>Arundineae</taxon>
        <taxon>Arundo</taxon>
    </lineage>
</organism>